<evidence type="ECO:0000256" key="5">
    <source>
        <dbReference type="SAM" id="MobiDB-lite"/>
    </source>
</evidence>
<sequence length="1055" mass="119818">MRPLYLEMNYFGPHEHSIVDFQKLDEAPIFLISGDTGAGKSTIFDAMTYALFNATTGEREAREMRSQFATLTQTTAVYFYFEENAKIYRVKRTPEQFQARKKGSGQTKRKATASLALVDEVGGLEKASLATKPGDVAAAITEILNLTADQFKKIVLLPQNDFSEFLKSKTVDKEKILKKIFGTQLFTQFTAKLKEHYQQAQTQAQAGVQELTAQLAAPVWTAAEQEQLQQTPREQLAHQLTTYLQEKKAAVQLATQKETRDQQIWQATDRAYQAGQAVQADFQKLEQTQTKYQKQISARQAEFQTWQQHLAELEWAQPLQKLVQDLDRKEKDIQKGKQQEQELTHKLRTAQEKLQAAQSEFLTLKAAEPEYEAQQQQAQKLLSLIPQVQDVERIQAQLKRIQPQLAQAQEQAQAQTAKLTTVQSKLAAKEQELADLADFQSQKEDLRQEQDHLLEVLTPLESARAKTQEKLAQVQDRLKKQQEQLQIQVELNRQAQKDYTTKIKTRQQLMIAQLQAELEPNQPCPVCGSPVHPLVQQGKEQSESVLRAAMAAVDESQKQAAASQSRVQALKEDAQSLTQDQEQGQVELRQTQAQLTQQYQQLQESSSEKLPLEFNLKLLKEHFQTAIQELDQQIKISQSLSEAIQDLKKEQDQIQVQVDQSQAQATRLETEIAARRQDLQTKKQASDLPAETSAVLQQREKSLTDAYQQFQKQYQKAQETVHENELQESKNQTKLTTIKEDLAQKKATVQKLTLDLQQALNDSEAKTRQQAELEQWLTEINQGQLKKLPAKIAEYQTTEKMLMNDLTQLQEKLATTTKPDLDQLQEKSKATQARWKVSLQEKGTVQQNFHEAQTSWQKIQKIMQEQAKFADSLAAVTSLYNVINGKDGNDDKLKLETYVVQNYLRQILEYANITFLNRLSNNRYVFNLASESNNHRRDHGLDISVYDRETNAVRSTDTLSGGETFIAALSIALSLSEVVQSSSNGVRVEALFIDEGFGSLDEETLDKAMVALQDIGQNRMVGVISHIDSMKQSIGQQLLVQKVGNGHSKIKLINK</sequence>
<feature type="coiled-coil region" evidence="4">
    <location>
        <begin position="319"/>
        <end position="367"/>
    </location>
</feature>
<dbReference type="InterPro" id="IPR027417">
    <property type="entry name" value="P-loop_NTPase"/>
</dbReference>
<evidence type="ECO:0000256" key="1">
    <source>
        <dbReference type="ARBA" id="ARBA00006930"/>
    </source>
</evidence>
<evidence type="ECO:0000256" key="3">
    <source>
        <dbReference type="ARBA" id="ARBA00013368"/>
    </source>
</evidence>
<comment type="subunit">
    <text evidence="2">Heterodimer of SbcC and SbcD.</text>
</comment>
<name>A0A850RAH5_9LACO</name>
<proteinExistence type="inferred from homology"/>
<dbReference type="Pfam" id="PF13558">
    <property type="entry name" value="SbcC_Walker_B"/>
    <property type="match status" value="1"/>
</dbReference>
<keyword evidence="4" id="KW-0175">Coiled coil</keyword>
<evidence type="ECO:0000256" key="2">
    <source>
        <dbReference type="ARBA" id="ARBA00011322"/>
    </source>
</evidence>
<dbReference type="InterPro" id="IPR038729">
    <property type="entry name" value="Rad50/SbcC_AAA"/>
</dbReference>
<protein>
    <recommendedName>
        <fullName evidence="3">Nuclease SbcCD subunit C</fullName>
    </recommendedName>
</protein>
<dbReference type="Proteomes" id="UP000563523">
    <property type="component" value="Unassembled WGS sequence"/>
</dbReference>
<dbReference type="SUPFAM" id="SSF52540">
    <property type="entry name" value="P-loop containing nucleoside triphosphate hydrolases"/>
    <property type="match status" value="1"/>
</dbReference>
<evidence type="ECO:0000259" key="6">
    <source>
        <dbReference type="Pfam" id="PF13476"/>
    </source>
</evidence>
<comment type="caution">
    <text evidence="7">The sequence shown here is derived from an EMBL/GenBank/DDBJ whole genome shotgun (WGS) entry which is preliminary data.</text>
</comment>
<dbReference type="Pfam" id="PF13476">
    <property type="entry name" value="AAA_23"/>
    <property type="match status" value="1"/>
</dbReference>
<dbReference type="Gene3D" id="3.40.50.300">
    <property type="entry name" value="P-loop containing nucleotide triphosphate hydrolases"/>
    <property type="match status" value="2"/>
</dbReference>
<evidence type="ECO:0000256" key="4">
    <source>
        <dbReference type="SAM" id="Coils"/>
    </source>
</evidence>
<evidence type="ECO:0000313" key="8">
    <source>
        <dbReference type="Proteomes" id="UP000563523"/>
    </source>
</evidence>
<dbReference type="GO" id="GO:0006302">
    <property type="term" value="P:double-strand break repair"/>
    <property type="evidence" value="ECO:0007669"/>
    <property type="project" value="InterPro"/>
</dbReference>
<gene>
    <name evidence="7" type="ORF">HU830_04105</name>
</gene>
<organism evidence="7 8">
    <name type="scientific">Bombilactobacillus apium</name>
    <dbReference type="NCBI Taxonomy" id="2675299"/>
    <lineage>
        <taxon>Bacteria</taxon>
        <taxon>Bacillati</taxon>
        <taxon>Bacillota</taxon>
        <taxon>Bacilli</taxon>
        <taxon>Lactobacillales</taxon>
        <taxon>Lactobacillaceae</taxon>
        <taxon>Bombilactobacillus</taxon>
    </lineage>
</organism>
<dbReference type="GO" id="GO:0016887">
    <property type="term" value="F:ATP hydrolysis activity"/>
    <property type="evidence" value="ECO:0007669"/>
    <property type="project" value="InterPro"/>
</dbReference>
<comment type="similarity">
    <text evidence="1">Belongs to the SMC family. SbcC subfamily.</text>
</comment>
<dbReference type="EMBL" id="JABZEC010000003">
    <property type="protein sequence ID" value="NVY96356.1"/>
    <property type="molecule type" value="Genomic_DNA"/>
</dbReference>
<accession>A0A850RAH5</accession>
<dbReference type="AlphaFoldDB" id="A0A850RAH5"/>
<dbReference type="PANTHER" id="PTHR32114">
    <property type="entry name" value="ABC TRANSPORTER ABCH.3"/>
    <property type="match status" value="1"/>
</dbReference>
<dbReference type="RefSeq" id="WP_176942519.1">
    <property type="nucleotide sequence ID" value="NZ_JABZEC010000003.1"/>
</dbReference>
<dbReference type="PANTHER" id="PTHR32114:SF2">
    <property type="entry name" value="ABC TRANSPORTER ABCH.3"/>
    <property type="match status" value="1"/>
</dbReference>
<evidence type="ECO:0000313" key="7">
    <source>
        <dbReference type="EMBL" id="NVY96356.1"/>
    </source>
</evidence>
<feature type="coiled-coil region" evidence="4">
    <location>
        <begin position="391"/>
        <end position="498"/>
    </location>
</feature>
<keyword evidence="8" id="KW-1185">Reference proteome</keyword>
<feature type="domain" description="Rad50/SbcC-type AAA" evidence="6">
    <location>
        <begin position="6"/>
        <end position="247"/>
    </location>
</feature>
<reference evidence="7 8" key="1">
    <citation type="submission" date="2020-06" db="EMBL/GenBank/DDBJ databases">
        <authorList>
            <person name="Kang J."/>
        </authorList>
    </citation>
    <scope>NUCLEOTIDE SEQUENCE [LARGE SCALE GENOMIC DNA]</scope>
    <source>
        <strain evidence="7 8">DCY120</strain>
    </source>
</reference>
<feature type="region of interest" description="Disordered" evidence="5">
    <location>
        <begin position="564"/>
        <end position="583"/>
    </location>
</feature>